<comment type="caution">
    <text evidence="2">The sequence shown here is derived from an EMBL/GenBank/DDBJ whole genome shotgun (WGS) entry which is preliminary data.</text>
</comment>
<organism evidence="2 3">
    <name type="scientific">Hymenobacter crusticola</name>
    <dbReference type="NCBI Taxonomy" id="1770526"/>
    <lineage>
        <taxon>Bacteria</taxon>
        <taxon>Pseudomonadati</taxon>
        <taxon>Bacteroidota</taxon>
        <taxon>Cytophagia</taxon>
        <taxon>Cytophagales</taxon>
        <taxon>Hymenobacteraceae</taxon>
        <taxon>Hymenobacter</taxon>
    </lineage>
</organism>
<dbReference type="PANTHER" id="PTHR39515">
    <property type="entry name" value="CONSERVED PROTEIN"/>
    <property type="match status" value="1"/>
</dbReference>
<name>A0A243WHH6_9BACT</name>
<dbReference type="AlphaFoldDB" id="A0A243WHH6"/>
<dbReference type="SUPFAM" id="SSF46785">
    <property type="entry name" value="Winged helix' DNA-binding domain"/>
    <property type="match status" value="1"/>
</dbReference>
<dbReference type="Pfam" id="PF01047">
    <property type="entry name" value="MarR"/>
    <property type="match status" value="1"/>
</dbReference>
<dbReference type="Proteomes" id="UP000194873">
    <property type="component" value="Unassembled WGS sequence"/>
</dbReference>
<keyword evidence="3" id="KW-1185">Reference proteome</keyword>
<dbReference type="PROSITE" id="PS50995">
    <property type="entry name" value="HTH_MARR_2"/>
    <property type="match status" value="1"/>
</dbReference>
<proteinExistence type="predicted"/>
<dbReference type="PANTHER" id="PTHR39515:SF2">
    <property type="entry name" value="HTH-TYPE TRANSCRIPTIONAL REGULATOR RV0880"/>
    <property type="match status" value="1"/>
</dbReference>
<gene>
    <name evidence="2" type="ORF">BXP70_04515</name>
</gene>
<dbReference type="InterPro" id="IPR036388">
    <property type="entry name" value="WH-like_DNA-bd_sf"/>
</dbReference>
<evidence type="ECO:0000313" key="2">
    <source>
        <dbReference type="EMBL" id="OUJ75286.1"/>
    </source>
</evidence>
<evidence type="ECO:0000313" key="3">
    <source>
        <dbReference type="Proteomes" id="UP000194873"/>
    </source>
</evidence>
<dbReference type="Gene3D" id="1.10.10.10">
    <property type="entry name" value="Winged helix-like DNA-binding domain superfamily/Winged helix DNA-binding domain"/>
    <property type="match status" value="1"/>
</dbReference>
<evidence type="ECO:0000259" key="1">
    <source>
        <dbReference type="PROSITE" id="PS50995"/>
    </source>
</evidence>
<sequence length="145" mass="16394">MGEQSDAVQLAAELRTVIFRLIKKLRGQSPTHAKISLTERAVLKLLDQHQQLQPTELAAREKVTTQAMSQVLRHLTELGYITRQPLETDKRKVGIALSQEGRVLLENVRLEVDEWLHVALKESCSIEELASVRQVLPVLTKLVDL</sequence>
<feature type="domain" description="HTH marR-type" evidence="1">
    <location>
        <begin position="11"/>
        <end position="141"/>
    </location>
</feature>
<reference evidence="2 3" key="1">
    <citation type="submission" date="2017-01" db="EMBL/GenBank/DDBJ databases">
        <title>A new Hymenobacter.</title>
        <authorList>
            <person name="Liang Y."/>
            <person name="Feng F."/>
        </authorList>
    </citation>
    <scope>NUCLEOTIDE SEQUENCE [LARGE SCALE GENOMIC DNA]</scope>
    <source>
        <strain evidence="2">MIMBbqt21</strain>
    </source>
</reference>
<accession>A0A243WHH6</accession>
<dbReference type="InterPro" id="IPR036390">
    <property type="entry name" value="WH_DNA-bd_sf"/>
</dbReference>
<dbReference type="EMBL" id="MTSE01000002">
    <property type="protein sequence ID" value="OUJ75286.1"/>
    <property type="molecule type" value="Genomic_DNA"/>
</dbReference>
<dbReference type="SMART" id="SM00347">
    <property type="entry name" value="HTH_MARR"/>
    <property type="match status" value="1"/>
</dbReference>
<dbReference type="InterPro" id="IPR052526">
    <property type="entry name" value="HTH-type_Bedaq_tolerance"/>
</dbReference>
<dbReference type="RefSeq" id="WP_086592831.1">
    <property type="nucleotide sequence ID" value="NZ_MTSE01000002.1"/>
</dbReference>
<dbReference type="OrthoDB" id="9804055at2"/>
<dbReference type="GO" id="GO:0003700">
    <property type="term" value="F:DNA-binding transcription factor activity"/>
    <property type="evidence" value="ECO:0007669"/>
    <property type="project" value="InterPro"/>
</dbReference>
<dbReference type="InterPro" id="IPR000835">
    <property type="entry name" value="HTH_MarR-typ"/>
</dbReference>
<protein>
    <recommendedName>
        <fullName evidence="1">HTH marR-type domain-containing protein</fullName>
    </recommendedName>
</protein>